<protein>
    <recommendedName>
        <fullName evidence="5">PARP catalytic domain-containing protein</fullName>
    </recommendedName>
</protein>
<dbReference type="InParanoid" id="A0A165CDS2"/>
<keyword evidence="2" id="KW-0732">Signal</keyword>
<evidence type="ECO:0000256" key="2">
    <source>
        <dbReference type="SAM" id="SignalP"/>
    </source>
</evidence>
<gene>
    <name evidence="3" type="ORF">EXIGLDRAFT_843880</name>
</gene>
<sequence>MTTFARLVVFATLYFALLTNAVPVADTENKRVVTTVAATTESVPADIGELTLNTTLVERAVTRPRPRPRVRKPATPVKKPIKRPVPVKRPPVKKPVKKPPVKRPPVKKPTPSGAHPSTPSGTHLPVGGAGKNSTVACKMPQKGATKPTKSKPRALFDYYIGHYFEKRTPVFVGWHGTNSHTAEVWHRAGYLASPFTIWDMLSQSRRGRSGASAELGSGIYVTDTRENAVLFSTINAGQNPGTYPALCAIYALSSTAWLGAPKAWLPGQLIGSTPAHEQARVNWFAQMWDHRVFNVQNVFRFAALDYTRGSPPSQFVIPSTMTHHFSASCVNPSGGVIPQGSGNLDYAHLLRPWAIVSC</sequence>
<evidence type="ECO:0000313" key="4">
    <source>
        <dbReference type="Proteomes" id="UP000077266"/>
    </source>
</evidence>
<feature type="compositionally biased region" description="Basic residues" evidence="1">
    <location>
        <begin position="62"/>
        <end position="72"/>
    </location>
</feature>
<proteinExistence type="predicted"/>
<feature type="region of interest" description="Disordered" evidence="1">
    <location>
        <begin position="58"/>
        <end position="149"/>
    </location>
</feature>
<organism evidence="3 4">
    <name type="scientific">Exidia glandulosa HHB12029</name>
    <dbReference type="NCBI Taxonomy" id="1314781"/>
    <lineage>
        <taxon>Eukaryota</taxon>
        <taxon>Fungi</taxon>
        <taxon>Dikarya</taxon>
        <taxon>Basidiomycota</taxon>
        <taxon>Agaricomycotina</taxon>
        <taxon>Agaricomycetes</taxon>
        <taxon>Auriculariales</taxon>
        <taxon>Exidiaceae</taxon>
        <taxon>Exidia</taxon>
    </lineage>
</organism>
<reference evidence="3 4" key="1">
    <citation type="journal article" date="2016" name="Mol. Biol. Evol.">
        <title>Comparative Genomics of Early-Diverging Mushroom-Forming Fungi Provides Insights into the Origins of Lignocellulose Decay Capabilities.</title>
        <authorList>
            <person name="Nagy L.G."/>
            <person name="Riley R."/>
            <person name="Tritt A."/>
            <person name="Adam C."/>
            <person name="Daum C."/>
            <person name="Floudas D."/>
            <person name="Sun H."/>
            <person name="Yadav J.S."/>
            <person name="Pangilinan J."/>
            <person name="Larsson K.H."/>
            <person name="Matsuura K."/>
            <person name="Barry K."/>
            <person name="Labutti K."/>
            <person name="Kuo R."/>
            <person name="Ohm R.A."/>
            <person name="Bhattacharya S.S."/>
            <person name="Shirouzu T."/>
            <person name="Yoshinaga Y."/>
            <person name="Martin F.M."/>
            <person name="Grigoriev I.V."/>
            <person name="Hibbett D.S."/>
        </authorList>
    </citation>
    <scope>NUCLEOTIDE SEQUENCE [LARGE SCALE GENOMIC DNA]</scope>
    <source>
        <strain evidence="3 4">HHB12029</strain>
    </source>
</reference>
<dbReference type="Proteomes" id="UP000077266">
    <property type="component" value="Unassembled WGS sequence"/>
</dbReference>
<dbReference type="EMBL" id="KV426334">
    <property type="protein sequence ID" value="KZV82287.1"/>
    <property type="molecule type" value="Genomic_DNA"/>
</dbReference>
<feature type="chain" id="PRO_5007855997" description="PARP catalytic domain-containing protein" evidence="2">
    <location>
        <begin position="22"/>
        <end position="358"/>
    </location>
</feature>
<evidence type="ECO:0000313" key="3">
    <source>
        <dbReference type="EMBL" id="KZV82287.1"/>
    </source>
</evidence>
<evidence type="ECO:0000256" key="1">
    <source>
        <dbReference type="SAM" id="MobiDB-lite"/>
    </source>
</evidence>
<accession>A0A165CDS2</accession>
<evidence type="ECO:0008006" key="5">
    <source>
        <dbReference type="Google" id="ProtNLM"/>
    </source>
</evidence>
<keyword evidence="4" id="KW-1185">Reference proteome</keyword>
<name>A0A165CDS2_EXIGL</name>
<dbReference type="AlphaFoldDB" id="A0A165CDS2"/>
<feature type="signal peptide" evidence="2">
    <location>
        <begin position="1"/>
        <end position="21"/>
    </location>
</feature>
<feature type="compositionally biased region" description="Basic residues" evidence="1">
    <location>
        <begin position="79"/>
        <end position="106"/>
    </location>
</feature>